<dbReference type="OrthoDB" id="9781927at2"/>
<dbReference type="Proteomes" id="UP000007564">
    <property type="component" value="Chromosome"/>
</dbReference>
<feature type="transmembrane region" description="Helical" evidence="1">
    <location>
        <begin position="136"/>
        <end position="159"/>
    </location>
</feature>
<dbReference type="HOGENOM" id="CLU_067817_0_0_4"/>
<dbReference type="InterPro" id="IPR053170">
    <property type="entry name" value="Transcription_regulator"/>
</dbReference>
<dbReference type="PANTHER" id="PTHR40031">
    <property type="entry name" value="HYPOTHETICAL MEMBRANE SPANNING PROTEIN"/>
    <property type="match status" value="1"/>
</dbReference>
<gene>
    <name evidence="2" type="ORF">BN112_1350</name>
</gene>
<feature type="transmembrane region" description="Helical" evidence="1">
    <location>
        <begin position="38"/>
        <end position="57"/>
    </location>
</feature>
<proteinExistence type="predicted"/>
<feature type="transmembrane region" description="Helical" evidence="1">
    <location>
        <begin position="69"/>
        <end position="88"/>
    </location>
</feature>
<dbReference type="PANTHER" id="PTHR40031:SF1">
    <property type="entry name" value="MEMBRANE-BOUND METAL-DEPENDENT HYDROLASE"/>
    <property type="match status" value="1"/>
</dbReference>
<evidence type="ECO:0000256" key="1">
    <source>
        <dbReference type="SAM" id="Phobius"/>
    </source>
</evidence>
<evidence type="ECO:0000313" key="3">
    <source>
        <dbReference type="Proteomes" id="UP000007564"/>
    </source>
</evidence>
<keyword evidence="1" id="KW-0812">Transmembrane</keyword>
<protein>
    <submittedName>
        <fullName evidence="2">Integral membrane protein</fullName>
    </submittedName>
</protein>
<dbReference type="EMBL" id="HE965806">
    <property type="protein sequence ID" value="CCJ53267.1"/>
    <property type="molecule type" value="Genomic_DNA"/>
</dbReference>
<reference evidence="2 3" key="1">
    <citation type="journal article" date="2012" name="BMC Genomics">
        <title>Comparative genomics of the classical Bordetella subspecies: the evolution and exchange of virulence-associated diversity amongst closely related pathogens.</title>
        <authorList>
            <person name="Park J."/>
            <person name="Zhang Y."/>
            <person name="Buboltz A.M."/>
            <person name="Zhang X."/>
            <person name="Schuster S.C."/>
            <person name="Ahuja U."/>
            <person name="Liu M."/>
            <person name="Miller J.F."/>
            <person name="Sebaihia M."/>
            <person name="Bentley S.D."/>
            <person name="Parkhill J."/>
            <person name="Harvill E.T."/>
        </authorList>
    </citation>
    <scope>NUCLEOTIDE SEQUENCE [LARGE SCALE GENOMIC DNA]</scope>
    <source>
        <strain evidence="2 3">253</strain>
    </source>
</reference>
<organism evidence="2 3">
    <name type="scientific">Bordetella bronchiseptica 253</name>
    <dbReference type="NCBI Taxonomy" id="568707"/>
    <lineage>
        <taxon>Bacteria</taxon>
        <taxon>Pseudomonadati</taxon>
        <taxon>Pseudomonadota</taxon>
        <taxon>Betaproteobacteria</taxon>
        <taxon>Burkholderiales</taxon>
        <taxon>Alcaligenaceae</taxon>
        <taxon>Bordetella</taxon>
    </lineage>
</organism>
<accession>A0A0C6P544</accession>
<sequence length="356" mass="39852">MDVSGIEQRRNYMDSVTQVVLGAAIQGSMLGRSQGRKALLYGGLLGTLPDLDVLMRYPDPVSLMTYHRGFSHSILVLTALAAVMAWLIRRRWPDAPYSGRRLFATLLLVLVTHPVLDAFTVYGTQLFWPFPLVPESWSAVFIIDPVYTVPMLAAVLVAAWRGMTPATCRGLAATVLFGAAYLLVALSGRFQAETSVTAALRERGEQVEAVLATPMPFNTLLWRVIAKTGDGAYYEAVSGRFDRQPPEMARLPLHTDVGQALAGVPLHERLRWFTNDWLRYDALGDALVVTDLRMGIAGYYTFRFVMAERDGDRWRAVTPRRWPSDRGNWEQMRLTLARIVGSQPLPLARWARQAEN</sequence>
<feature type="transmembrane region" description="Helical" evidence="1">
    <location>
        <begin position="171"/>
        <end position="190"/>
    </location>
</feature>
<dbReference type="InterPro" id="IPR007404">
    <property type="entry name" value="YdjM-like"/>
</dbReference>
<name>A0A0C6P544_BORBO</name>
<evidence type="ECO:0000313" key="2">
    <source>
        <dbReference type="EMBL" id="CCJ53267.1"/>
    </source>
</evidence>
<dbReference type="Pfam" id="PF04307">
    <property type="entry name" value="YdjM"/>
    <property type="match status" value="1"/>
</dbReference>
<keyword evidence="1" id="KW-0472">Membrane</keyword>
<feature type="transmembrane region" description="Helical" evidence="1">
    <location>
        <begin position="100"/>
        <end position="116"/>
    </location>
</feature>
<dbReference type="AlphaFoldDB" id="A0A0C6P544"/>
<dbReference type="KEGG" id="bbh:BN112_1350"/>
<keyword evidence="1" id="KW-1133">Transmembrane helix</keyword>